<feature type="compositionally biased region" description="Polar residues" evidence="6">
    <location>
        <begin position="311"/>
        <end position="332"/>
    </location>
</feature>
<keyword evidence="3" id="KW-0238">DNA-binding</keyword>
<dbReference type="InterPro" id="IPR001471">
    <property type="entry name" value="AP2/ERF_dom"/>
</dbReference>
<dbReference type="GO" id="GO:0003677">
    <property type="term" value="F:DNA binding"/>
    <property type="evidence" value="ECO:0007669"/>
    <property type="project" value="UniProtKB-KW"/>
</dbReference>
<feature type="domain" description="AP2/ERF" evidence="7">
    <location>
        <begin position="460"/>
        <end position="510"/>
    </location>
</feature>
<dbReference type="GO" id="GO:0005634">
    <property type="term" value="C:nucleus"/>
    <property type="evidence" value="ECO:0007669"/>
    <property type="project" value="UniProtKB-SubCell"/>
</dbReference>
<protein>
    <submittedName>
        <fullName evidence="8">AP2 domain containing protein, putative</fullName>
    </submittedName>
</protein>
<dbReference type="Pfam" id="PF00847">
    <property type="entry name" value="AP2"/>
    <property type="match status" value="3"/>
</dbReference>
<evidence type="ECO:0000259" key="7">
    <source>
        <dbReference type="Pfam" id="PF00847"/>
    </source>
</evidence>
<dbReference type="AlphaFoldDB" id="A0A3B0NEE2"/>
<gene>
    <name evidence="9" type="ORF">TAT_000266300</name>
    <name evidence="8" type="ORF">TAV_000266600</name>
</gene>
<evidence type="ECO:0000256" key="4">
    <source>
        <dbReference type="ARBA" id="ARBA00023163"/>
    </source>
</evidence>
<organism evidence="8">
    <name type="scientific">Theileria annulata</name>
    <dbReference type="NCBI Taxonomy" id="5874"/>
    <lineage>
        <taxon>Eukaryota</taxon>
        <taxon>Sar</taxon>
        <taxon>Alveolata</taxon>
        <taxon>Apicomplexa</taxon>
        <taxon>Aconoidasida</taxon>
        <taxon>Piroplasmida</taxon>
        <taxon>Theileriidae</taxon>
        <taxon>Theileria</taxon>
    </lineage>
</organism>
<keyword evidence="2" id="KW-0805">Transcription regulation</keyword>
<feature type="region of interest" description="Disordered" evidence="6">
    <location>
        <begin position="607"/>
        <end position="633"/>
    </location>
</feature>
<evidence type="ECO:0000256" key="3">
    <source>
        <dbReference type="ARBA" id="ARBA00023125"/>
    </source>
</evidence>
<dbReference type="Gene3D" id="1.20.5.2050">
    <property type="match status" value="3"/>
</dbReference>
<reference evidence="8" key="1">
    <citation type="submission" date="2018-07" db="EMBL/GenBank/DDBJ databases">
        <authorList>
            <person name="Quirk P.G."/>
            <person name="Krulwich T.A."/>
        </authorList>
    </citation>
    <scope>NUCLEOTIDE SEQUENCE</scope>
    <source>
        <strain evidence="8">Anand</strain>
    </source>
</reference>
<feature type="compositionally biased region" description="Low complexity" evidence="6">
    <location>
        <begin position="613"/>
        <end position="625"/>
    </location>
</feature>
<feature type="domain" description="AP2/ERF" evidence="7">
    <location>
        <begin position="388"/>
        <end position="438"/>
    </location>
</feature>
<evidence type="ECO:0000313" key="9">
    <source>
        <dbReference type="EMBL" id="SVP93670.1"/>
    </source>
</evidence>
<feature type="region of interest" description="Disordered" evidence="6">
    <location>
        <begin position="667"/>
        <end position="717"/>
    </location>
</feature>
<evidence type="ECO:0000256" key="1">
    <source>
        <dbReference type="ARBA" id="ARBA00004123"/>
    </source>
</evidence>
<dbReference type="EMBL" id="UIVT01000003">
    <property type="protein sequence ID" value="SVP93670.1"/>
    <property type="molecule type" value="Genomic_DNA"/>
</dbReference>
<keyword evidence="4" id="KW-0804">Transcription</keyword>
<name>A0A3B0NEE2_THEAN</name>
<feature type="domain" description="AP2/ERF" evidence="7">
    <location>
        <begin position="705"/>
        <end position="744"/>
    </location>
</feature>
<evidence type="ECO:0000313" key="8">
    <source>
        <dbReference type="EMBL" id="SVP92868.1"/>
    </source>
</evidence>
<feature type="compositionally biased region" description="Acidic residues" evidence="6">
    <location>
        <begin position="685"/>
        <end position="694"/>
    </location>
</feature>
<dbReference type="GO" id="GO:0003700">
    <property type="term" value="F:DNA-binding transcription factor activity"/>
    <property type="evidence" value="ECO:0007669"/>
    <property type="project" value="InterPro"/>
</dbReference>
<feature type="region of interest" description="Disordered" evidence="6">
    <location>
        <begin position="284"/>
        <end position="332"/>
    </location>
</feature>
<comment type="subcellular location">
    <subcellularLocation>
        <location evidence="1">Nucleus</location>
    </subcellularLocation>
</comment>
<feature type="compositionally biased region" description="Polar residues" evidence="6">
    <location>
        <begin position="284"/>
        <end position="303"/>
    </location>
</feature>
<evidence type="ECO:0000256" key="6">
    <source>
        <dbReference type="SAM" id="MobiDB-lite"/>
    </source>
</evidence>
<keyword evidence="5" id="KW-0539">Nucleus</keyword>
<evidence type="ECO:0000256" key="5">
    <source>
        <dbReference type="ARBA" id="ARBA00023242"/>
    </source>
</evidence>
<sequence length="751" mass="85085">MKEASFEPGSGGVQYLGKYSSIPPATVNSSCTTICETFDELTNDESEKNHTSQSSLKDENEFGGIKYKCVNEYDDVFNMSLIDSNYFNNIPNSNQMNGSKLSGRELSNIQMNNMHLSNPNVINSNMNHMVGSGNIDYNTSCVNYYPESLNDYSNGGLSDYPNGGLNDHEENSINDFNVNYNPNIDPKYSNDNNCTNNSGYPNDRSGYGVENNRVDSENYVCKDEGFLFDGYKGEENVYSGGNYYINDLKYNMYNMSQFVNPDENALNPLDNSFNNSNDSFNVPMHSSASINQNQPNPMSTYDNPNPLPNFDPQNPMNSYDPSNPMSNYNCQSYNGTNPVPNYTTPNLMIGYNDPNYDAQNPISNFNGSNYENYEEGMYDLNNYNNVNCISGVKYQRTDNRWIARWTTAEGKRACKSFSVNIYGFNQAKMLAIQARQKGVALSGRSFCNRERQHAMKSGVGIIGIRFDKTQARWVSSYYEGGKRKFRYFTVKDYGYEQAKRNAIIWKSCNDERLVKRVKEGYGINYGVPNIMPNIMYPVEGYRYACGVPNSIIPNNLSNNLQMNPLDLNKDQKDMELDNQNFIEENHNFNDNNNTSNNLNENNSEFVKDYEGFNNSGNLNSQHNNSDANQNDGELDEGYRTMVTVNNFSNFDQNESTISSGRNDYFYCSDSQDESGDSETTGVGSDECEESDSDSVGEGADSRNRVSYDGKKGRWVSERRDVDGKKVKKYFEVHKYGYKKAKQMALANNKLI</sequence>
<evidence type="ECO:0000256" key="2">
    <source>
        <dbReference type="ARBA" id="ARBA00023015"/>
    </source>
</evidence>
<accession>A0A3B0NEE2</accession>
<dbReference type="EMBL" id="UIVS01000003">
    <property type="protein sequence ID" value="SVP92868.1"/>
    <property type="molecule type" value="Genomic_DNA"/>
</dbReference>
<dbReference type="VEuPathDB" id="PiroplasmaDB:TA05055"/>
<feature type="compositionally biased region" description="Basic and acidic residues" evidence="6">
    <location>
        <begin position="699"/>
        <end position="717"/>
    </location>
</feature>
<proteinExistence type="predicted"/>